<reference evidence="14" key="1">
    <citation type="submission" date="2021-06" db="EMBL/GenBank/DDBJ databases">
        <authorList>
            <person name="Kallberg Y."/>
            <person name="Tangrot J."/>
            <person name="Rosling A."/>
        </authorList>
    </citation>
    <scope>NUCLEOTIDE SEQUENCE</scope>
    <source>
        <strain evidence="14">AZ414A</strain>
    </source>
</reference>
<dbReference type="Proteomes" id="UP000789706">
    <property type="component" value="Unassembled WGS sequence"/>
</dbReference>
<evidence type="ECO:0000256" key="2">
    <source>
        <dbReference type="ARBA" id="ARBA00012720"/>
    </source>
</evidence>
<dbReference type="Pfam" id="PF00633">
    <property type="entry name" value="HHH"/>
    <property type="match status" value="1"/>
</dbReference>
<evidence type="ECO:0000256" key="3">
    <source>
        <dbReference type="ARBA" id="ARBA00022485"/>
    </source>
</evidence>
<keyword evidence="11" id="KW-0326">Glycosidase</keyword>
<gene>
    <name evidence="14" type="ORF">DEBURN_LOCUS7408</name>
</gene>
<accession>A0A9N9B6Q7</accession>
<dbReference type="GO" id="GO:0003677">
    <property type="term" value="F:DNA binding"/>
    <property type="evidence" value="ECO:0007669"/>
    <property type="project" value="InterPro"/>
</dbReference>
<dbReference type="FunFam" id="1.10.340.30:FF:000005">
    <property type="entry name" value="Endonuclease III-like protein 1"/>
    <property type="match status" value="1"/>
</dbReference>
<dbReference type="InterPro" id="IPR011257">
    <property type="entry name" value="DNA_glycosylase"/>
</dbReference>
<comment type="similarity">
    <text evidence="1">Belongs to the Nth/MutY family.</text>
</comment>
<dbReference type="GO" id="GO:0000703">
    <property type="term" value="F:oxidized pyrimidine nucleobase lesion DNA N-glycosylase activity"/>
    <property type="evidence" value="ECO:0007669"/>
    <property type="project" value="TreeGrafter"/>
</dbReference>
<dbReference type="InterPro" id="IPR030841">
    <property type="entry name" value="NTH1"/>
</dbReference>
<dbReference type="Gene3D" id="1.10.1670.10">
    <property type="entry name" value="Helix-hairpin-Helix base-excision DNA repair enzymes (C-terminal)"/>
    <property type="match status" value="1"/>
</dbReference>
<keyword evidence="6" id="KW-0378">Hydrolase</keyword>
<feature type="non-terminal residue" evidence="14">
    <location>
        <position position="366"/>
    </location>
</feature>
<feature type="domain" description="HhH-GPD" evidence="13">
    <location>
        <begin position="148"/>
        <end position="301"/>
    </location>
</feature>
<evidence type="ECO:0000256" key="10">
    <source>
        <dbReference type="ARBA" id="ARBA00023239"/>
    </source>
</evidence>
<dbReference type="PANTHER" id="PTHR43286:SF1">
    <property type="entry name" value="ENDONUCLEASE III-LIKE PROTEIN 1"/>
    <property type="match status" value="1"/>
</dbReference>
<keyword evidence="4" id="KW-0479">Metal-binding</keyword>
<evidence type="ECO:0000256" key="9">
    <source>
        <dbReference type="ARBA" id="ARBA00023204"/>
    </source>
</evidence>
<evidence type="ECO:0000313" key="15">
    <source>
        <dbReference type="Proteomes" id="UP000789706"/>
    </source>
</evidence>
<keyword evidence="7" id="KW-0408">Iron</keyword>
<dbReference type="CDD" id="cd00056">
    <property type="entry name" value="ENDO3c"/>
    <property type="match status" value="1"/>
</dbReference>
<evidence type="ECO:0000256" key="8">
    <source>
        <dbReference type="ARBA" id="ARBA00023014"/>
    </source>
</evidence>
<name>A0A9N9B6Q7_9GLOM</name>
<dbReference type="InterPro" id="IPR003265">
    <property type="entry name" value="HhH-GPD_domain"/>
</dbReference>
<evidence type="ECO:0000256" key="1">
    <source>
        <dbReference type="ARBA" id="ARBA00008343"/>
    </source>
</evidence>
<dbReference type="Pfam" id="PF00730">
    <property type="entry name" value="HhH-GPD"/>
    <property type="match status" value="1"/>
</dbReference>
<dbReference type="GO" id="GO:0046872">
    <property type="term" value="F:metal ion binding"/>
    <property type="evidence" value="ECO:0007669"/>
    <property type="project" value="UniProtKB-KW"/>
</dbReference>
<dbReference type="HAMAP" id="MF_03183">
    <property type="entry name" value="Endonuclease_III_Nth"/>
    <property type="match status" value="1"/>
</dbReference>
<dbReference type="OrthoDB" id="2099276at2759"/>
<keyword evidence="3" id="KW-0004">4Fe-4S</keyword>
<comment type="catalytic activity">
    <reaction evidence="12">
        <text>2'-deoxyribonucleotide-(2'-deoxyribose 5'-phosphate)-2'-deoxyribonucleotide-DNA = a 3'-end 2'-deoxyribonucleotide-(2,3-dehydro-2,3-deoxyribose 5'-phosphate)-DNA + a 5'-end 5'-phospho-2'-deoxyribonucleoside-DNA + H(+)</text>
        <dbReference type="Rhea" id="RHEA:66592"/>
        <dbReference type="Rhea" id="RHEA-COMP:13180"/>
        <dbReference type="Rhea" id="RHEA-COMP:16897"/>
        <dbReference type="Rhea" id="RHEA-COMP:17067"/>
        <dbReference type="ChEBI" id="CHEBI:15378"/>
        <dbReference type="ChEBI" id="CHEBI:136412"/>
        <dbReference type="ChEBI" id="CHEBI:157695"/>
        <dbReference type="ChEBI" id="CHEBI:167181"/>
        <dbReference type="EC" id="4.2.99.18"/>
    </reaction>
</comment>
<evidence type="ECO:0000256" key="4">
    <source>
        <dbReference type="ARBA" id="ARBA00022723"/>
    </source>
</evidence>
<keyword evidence="15" id="KW-1185">Reference proteome</keyword>
<dbReference type="InterPro" id="IPR023170">
    <property type="entry name" value="HhH_base_excis_C"/>
</dbReference>
<dbReference type="InterPro" id="IPR004036">
    <property type="entry name" value="Endonuclease-III-like_CS2"/>
</dbReference>
<evidence type="ECO:0000256" key="7">
    <source>
        <dbReference type="ARBA" id="ARBA00023004"/>
    </source>
</evidence>
<evidence type="ECO:0000256" key="6">
    <source>
        <dbReference type="ARBA" id="ARBA00022801"/>
    </source>
</evidence>
<dbReference type="SUPFAM" id="SSF48150">
    <property type="entry name" value="DNA-glycosylase"/>
    <property type="match status" value="1"/>
</dbReference>
<dbReference type="GO" id="GO:0006285">
    <property type="term" value="P:base-excision repair, AP site formation"/>
    <property type="evidence" value="ECO:0007669"/>
    <property type="project" value="InterPro"/>
</dbReference>
<evidence type="ECO:0000256" key="11">
    <source>
        <dbReference type="ARBA" id="ARBA00023295"/>
    </source>
</evidence>
<dbReference type="GO" id="GO:0140078">
    <property type="term" value="F:class I DNA-(apurinic or apyrimidinic site) endonuclease activity"/>
    <property type="evidence" value="ECO:0007669"/>
    <property type="project" value="UniProtKB-EC"/>
</dbReference>
<dbReference type="PROSITE" id="PS01155">
    <property type="entry name" value="ENDONUCLEASE_III_2"/>
    <property type="match status" value="1"/>
</dbReference>
<dbReference type="Gene3D" id="1.10.340.30">
    <property type="entry name" value="Hypothetical protein, domain 2"/>
    <property type="match status" value="1"/>
</dbReference>
<proteinExistence type="inferred from homology"/>
<dbReference type="PANTHER" id="PTHR43286">
    <property type="entry name" value="ENDONUCLEASE III-LIKE PROTEIN 1"/>
    <property type="match status" value="1"/>
</dbReference>
<evidence type="ECO:0000313" key="14">
    <source>
        <dbReference type="EMBL" id="CAG8557357.1"/>
    </source>
</evidence>
<dbReference type="InterPro" id="IPR000445">
    <property type="entry name" value="HhH_motif"/>
</dbReference>
<dbReference type="EC" id="4.2.99.18" evidence="2"/>
<dbReference type="AlphaFoldDB" id="A0A9N9B6Q7"/>
<protein>
    <recommendedName>
        <fullName evidence="2">DNA-(apurinic or apyrimidinic site) lyase</fullName>
        <ecNumber evidence="2">4.2.99.18</ecNumber>
    </recommendedName>
</protein>
<keyword evidence="5" id="KW-0227">DNA damage</keyword>
<evidence type="ECO:0000256" key="12">
    <source>
        <dbReference type="ARBA" id="ARBA00044632"/>
    </source>
</evidence>
<evidence type="ECO:0000256" key="5">
    <source>
        <dbReference type="ARBA" id="ARBA00022763"/>
    </source>
</evidence>
<dbReference type="GO" id="GO:0005634">
    <property type="term" value="C:nucleus"/>
    <property type="evidence" value="ECO:0007669"/>
    <property type="project" value="InterPro"/>
</dbReference>
<dbReference type="GO" id="GO:0051539">
    <property type="term" value="F:4 iron, 4 sulfur cluster binding"/>
    <property type="evidence" value="ECO:0007669"/>
    <property type="project" value="UniProtKB-KW"/>
</dbReference>
<sequence length="366" mass="41570">WLKTSSHEVYQCKNLILKMPQTRNQLRALEQTSSETFSKYFSSKTSRLNEEKVSLSVKNNESKSIFKETEQTLTKTVTKSTFEENVTINKSSKKPLSNWEEVYQRIKDYRKTSIAPVDDMGCAKLAEKPGTNITPQTSRFQSLVALMLSSQTKDQVTAEAIQNLRQKLPGGLTLQSVLQVDEKFLDQCISKVGFHNKKAKYIKSAAEICQETYGGDIPNTVEGLVKLPGVGPKMAYLCMHTAWKQNEGIGVDVHVHKIVNRLGWCKTEKKGPENTRQALESWLPRELWQEINPMLVGFGQTVCITNMPKCANCPVNDKYSFRETVLYSIPLAEIEALTQDVKNNAKVEIMIIMIIMVQQRLQEIRK</sequence>
<comment type="caution">
    <text evidence="14">The sequence shown here is derived from an EMBL/GenBank/DDBJ whole genome shotgun (WGS) entry which is preliminary data.</text>
</comment>
<keyword evidence="10" id="KW-0456">Lyase</keyword>
<evidence type="ECO:0000259" key="13">
    <source>
        <dbReference type="SMART" id="SM00478"/>
    </source>
</evidence>
<dbReference type="GO" id="GO:0006289">
    <property type="term" value="P:nucleotide-excision repair"/>
    <property type="evidence" value="ECO:0007669"/>
    <property type="project" value="TreeGrafter"/>
</dbReference>
<organism evidence="14 15">
    <name type="scientific">Diversispora eburnea</name>
    <dbReference type="NCBI Taxonomy" id="1213867"/>
    <lineage>
        <taxon>Eukaryota</taxon>
        <taxon>Fungi</taxon>
        <taxon>Fungi incertae sedis</taxon>
        <taxon>Mucoromycota</taxon>
        <taxon>Glomeromycotina</taxon>
        <taxon>Glomeromycetes</taxon>
        <taxon>Diversisporales</taxon>
        <taxon>Diversisporaceae</taxon>
        <taxon>Diversispora</taxon>
    </lineage>
</organism>
<dbReference type="SMART" id="SM00478">
    <property type="entry name" value="ENDO3c"/>
    <property type="match status" value="1"/>
</dbReference>
<keyword evidence="9" id="KW-0234">DNA repair</keyword>
<keyword evidence="8" id="KW-0411">Iron-sulfur</keyword>
<dbReference type="EMBL" id="CAJVPK010000889">
    <property type="protein sequence ID" value="CAG8557357.1"/>
    <property type="molecule type" value="Genomic_DNA"/>
</dbReference>